<keyword evidence="4" id="KW-1185">Reference proteome</keyword>
<evidence type="ECO:0000313" key="4">
    <source>
        <dbReference type="Proteomes" id="UP001371456"/>
    </source>
</evidence>
<sequence length="318" mass="36704">MEESKDCHVIVEIPVDEEHQQKLSSAITTITAIQNHPLMEISKSPGHLLLLKLWQREEDLSGRRIAAKETRMDSIRREIFQICCFFFIFHALFFTILFTSVSEDHLDAKVVCKKWWIPSILSVCTSCCIVFLVQVKLYRFWKVSRQLQRERGDGRALTRCISELRMKGASFDLSKEPQIGKKMKSSSVEIKWKPLTCKFGIWKELFFASKNLQTSKSRHSYMNKMGIYSHKRRDLEKEHTPRDASTRVAPQRKHHMKTLPLLQAPFKVLANEATHNFFTPPSQSCCNDINIGNLLTIFCGVSTQLSGHCSAYCMSERA</sequence>
<keyword evidence="2" id="KW-1133">Transmembrane helix</keyword>
<feature type="transmembrane region" description="Helical" evidence="2">
    <location>
        <begin position="79"/>
        <end position="100"/>
    </location>
</feature>
<evidence type="ECO:0000256" key="2">
    <source>
        <dbReference type="SAM" id="Phobius"/>
    </source>
</evidence>
<proteinExistence type="predicted"/>
<feature type="transmembrane region" description="Helical" evidence="2">
    <location>
        <begin position="120"/>
        <end position="141"/>
    </location>
</feature>
<evidence type="ECO:0000313" key="3">
    <source>
        <dbReference type="EMBL" id="KAK6785715.1"/>
    </source>
</evidence>
<evidence type="ECO:0000256" key="1">
    <source>
        <dbReference type="SAM" id="MobiDB-lite"/>
    </source>
</evidence>
<protein>
    <submittedName>
        <fullName evidence="3">Uncharacterized protein</fullName>
    </submittedName>
</protein>
<dbReference type="AlphaFoldDB" id="A0AAN8TEJ5"/>
<reference evidence="3 4" key="1">
    <citation type="submission" date="2024-02" db="EMBL/GenBank/DDBJ databases">
        <title>de novo genome assembly of Solanum bulbocastanum strain 11H21.</title>
        <authorList>
            <person name="Hosaka A.J."/>
        </authorList>
    </citation>
    <scope>NUCLEOTIDE SEQUENCE [LARGE SCALE GENOMIC DNA]</scope>
    <source>
        <tissue evidence="3">Young leaves</tissue>
    </source>
</reference>
<keyword evidence="2" id="KW-0472">Membrane</keyword>
<keyword evidence="2" id="KW-0812">Transmembrane</keyword>
<dbReference type="PANTHER" id="PTHR33287:SF3">
    <property type="entry name" value="OS03G0453550 PROTEIN"/>
    <property type="match status" value="1"/>
</dbReference>
<organism evidence="3 4">
    <name type="scientific">Solanum bulbocastanum</name>
    <name type="common">Wild potato</name>
    <dbReference type="NCBI Taxonomy" id="147425"/>
    <lineage>
        <taxon>Eukaryota</taxon>
        <taxon>Viridiplantae</taxon>
        <taxon>Streptophyta</taxon>
        <taxon>Embryophyta</taxon>
        <taxon>Tracheophyta</taxon>
        <taxon>Spermatophyta</taxon>
        <taxon>Magnoliopsida</taxon>
        <taxon>eudicotyledons</taxon>
        <taxon>Gunneridae</taxon>
        <taxon>Pentapetalae</taxon>
        <taxon>asterids</taxon>
        <taxon>lamiids</taxon>
        <taxon>Solanales</taxon>
        <taxon>Solanaceae</taxon>
        <taxon>Solanoideae</taxon>
        <taxon>Solaneae</taxon>
        <taxon>Solanum</taxon>
    </lineage>
</organism>
<name>A0AAN8TEJ5_SOLBU</name>
<accession>A0AAN8TEJ5</accession>
<dbReference type="EMBL" id="JBANQN010000007">
    <property type="protein sequence ID" value="KAK6785715.1"/>
    <property type="molecule type" value="Genomic_DNA"/>
</dbReference>
<gene>
    <name evidence="3" type="ORF">RDI58_019170</name>
</gene>
<dbReference type="PANTHER" id="PTHR33287">
    <property type="entry name" value="OS03G0453550 PROTEIN"/>
    <property type="match status" value="1"/>
</dbReference>
<comment type="caution">
    <text evidence="3">The sequence shown here is derived from an EMBL/GenBank/DDBJ whole genome shotgun (WGS) entry which is preliminary data.</text>
</comment>
<feature type="compositionally biased region" description="Basic and acidic residues" evidence="1">
    <location>
        <begin position="233"/>
        <end position="245"/>
    </location>
</feature>
<dbReference type="Proteomes" id="UP001371456">
    <property type="component" value="Unassembled WGS sequence"/>
</dbReference>
<feature type="region of interest" description="Disordered" evidence="1">
    <location>
        <begin position="233"/>
        <end position="252"/>
    </location>
</feature>